<keyword evidence="3" id="KW-1185">Reference proteome</keyword>
<reference evidence="2 3" key="1">
    <citation type="journal article" date="2017" name="Nat. Ecol. Evol.">
        <title>Scallop genome provides insights into evolution of bilaterian karyotype and development.</title>
        <authorList>
            <person name="Wang S."/>
            <person name="Zhang J."/>
            <person name="Jiao W."/>
            <person name="Li J."/>
            <person name="Xun X."/>
            <person name="Sun Y."/>
            <person name="Guo X."/>
            <person name="Huan P."/>
            <person name="Dong B."/>
            <person name="Zhang L."/>
            <person name="Hu X."/>
            <person name="Sun X."/>
            <person name="Wang J."/>
            <person name="Zhao C."/>
            <person name="Wang Y."/>
            <person name="Wang D."/>
            <person name="Huang X."/>
            <person name="Wang R."/>
            <person name="Lv J."/>
            <person name="Li Y."/>
            <person name="Zhang Z."/>
            <person name="Liu B."/>
            <person name="Lu W."/>
            <person name="Hui Y."/>
            <person name="Liang J."/>
            <person name="Zhou Z."/>
            <person name="Hou R."/>
            <person name="Li X."/>
            <person name="Liu Y."/>
            <person name="Li H."/>
            <person name="Ning X."/>
            <person name="Lin Y."/>
            <person name="Zhao L."/>
            <person name="Xing Q."/>
            <person name="Dou J."/>
            <person name="Li Y."/>
            <person name="Mao J."/>
            <person name="Guo H."/>
            <person name="Dou H."/>
            <person name="Li T."/>
            <person name="Mu C."/>
            <person name="Jiang W."/>
            <person name="Fu Q."/>
            <person name="Fu X."/>
            <person name="Miao Y."/>
            <person name="Liu J."/>
            <person name="Yu Q."/>
            <person name="Li R."/>
            <person name="Liao H."/>
            <person name="Li X."/>
            <person name="Kong Y."/>
            <person name="Jiang Z."/>
            <person name="Chourrout D."/>
            <person name="Li R."/>
            <person name="Bao Z."/>
        </authorList>
    </citation>
    <scope>NUCLEOTIDE SEQUENCE [LARGE SCALE GENOMIC DNA]</scope>
    <source>
        <strain evidence="2 3">PY_sf001</strain>
    </source>
</reference>
<keyword evidence="1" id="KW-1133">Transmembrane helix</keyword>
<keyword evidence="1" id="KW-0812">Transmembrane</keyword>
<evidence type="ECO:0000313" key="3">
    <source>
        <dbReference type="Proteomes" id="UP000242188"/>
    </source>
</evidence>
<name>A0A210Q6M7_MIZYE</name>
<gene>
    <name evidence="2" type="ORF">KP79_PYT09922</name>
</gene>
<evidence type="ECO:0000256" key="1">
    <source>
        <dbReference type="SAM" id="Phobius"/>
    </source>
</evidence>
<dbReference type="EMBL" id="NEDP02004783">
    <property type="protein sequence ID" value="OWF44397.1"/>
    <property type="molecule type" value="Genomic_DNA"/>
</dbReference>
<evidence type="ECO:0000313" key="2">
    <source>
        <dbReference type="EMBL" id="OWF44397.1"/>
    </source>
</evidence>
<dbReference type="Proteomes" id="UP000242188">
    <property type="component" value="Unassembled WGS sequence"/>
</dbReference>
<sequence length="68" mass="7950">MSSRAQIIYFLSTRMGAVIGLGAVTFYFMSSSDDSTVERRKEEGYPYDAKTAYYRRKFMENVDKKEKK</sequence>
<comment type="caution">
    <text evidence="2">The sequence shown here is derived from an EMBL/GenBank/DDBJ whole genome shotgun (WGS) entry which is preliminary data.</text>
</comment>
<organism evidence="2 3">
    <name type="scientific">Mizuhopecten yessoensis</name>
    <name type="common">Japanese scallop</name>
    <name type="synonym">Patinopecten yessoensis</name>
    <dbReference type="NCBI Taxonomy" id="6573"/>
    <lineage>
        <taxon>Eukaryota</taxon>
        <taxon>Metazoa</taxon>
        <taxon>Spiralia</taxon>
        <taxon>Lophotrochozoa</taxon>
        <taxon>Mollusca</taxon>
        <taxon>Bivalvia</taxon>
        <taxon>Autobranchia</taxon>
        <taxon>Pteriomorphia</taxon>
        <taxon>Pectinida</taxon>
        <taxon>Pectinoidea</taxon>
        <taxon>Pectinidae</taxon>
        <taxon>Mizuhopecten</taxon>
    </lineage>
</organism>
<protein>
    <submittedName>
        <fullName evidence="2">Uncharacterized protein</fullName>
    </submittedName>
</protein>
<proteinExistence type="predicted"/>
<accession>A0A210Q6M7</accession>
<keyword evidence="1" id="KW-0472">Membrane</keyword>
<feature type="transmembrane region" description="Helical" evidence="1">
    <location>
        <begin position="7"/>
        <end position="29"/>
    </location>
</feature>
<dbReference type="AlphaFoldDB" id="A0A210Q6M7"/>